<evidence type="ECO:0000313" key="2">
    <source>
        <dbReference type="EMBL" id="OIJ24222.1"/>
    </source>
</evidence>
<comment type="caution">
    <text evidence="2">The sequence shown here is derived from an EMBL/GenBank/DDBJ whole genome shotgun (WGS) entry which is preliminary data.</text>
</comment>
<keyword evidence="3" id="KW-1185">Reference proteome</keyword>
<dbReference type="EMBL" id="JZDQ02000043">
    <property type="protein sequence ID" value="OIJ24222.1"/>
    <property type="molecule type" value="Genomic_DNA"/>
</dbReference>
<sequence length="87" mass="9810">MSAHKHDASPTDCADFLEQIVFLIDNELAEPDADEVKRHLQSCNPCLETYDQQRIVKAVVARSCTEVAPGDLRAKIMVQIQELRTRS</sequence>
<name>A0A1J4MXZ5_9ACTN</name>
<dbReference type="InterPro" id="IPR027383">
    <property type="entry name" value="Znf_put"/>
</dbReference>
<dbReference type="Proteomes" id="UP000033772">
    <property type="component" value="Unassembled WGS sequence"/>
</dbReference>
<reference evidence="2" key="1">
    <citation type="submission" date="2016-10" db="EMBL/GenBank/DDBJ databases">
        <title>Draft Genome Sequence of Nocardioides luteus Strain BAFB, an Alkane-Degrading Bacterium Isolated from JP-7 Polluted Soil.</title>
        <authorList>
            <person name="Brown L."/>
            <person name="Ruiz O.N."/>
            <person name="Gunasekera T."/>
        </authorList>
    </citation>
    <scope>NUCLEOTIDE SEQUENCE [LARGE SCALE GENOMIC DNA]</scope>
    <source>
        <strain evidence="2">BAFB</strain>
    </source>
</reference>
<evidence type="ECO:0000259" key="1">
    <source>
        <dbReference type="Pfam" id="PF13490"/>
    </source>
</evidence>
<protein>
    <submittedName>
        <fullName evidence="2">Mycothiol system anti-sigma-R factor</fullName>
    </submittedName>
</protein>
<feature type="domain" description="Putative zinc-finger" evidence="1">
    <location>
        <begin position="13"/>
        <end position="46"/>
    </location>
</feature>
<dbReference type="NCBIfam" id="TIGR03988">
    <property type="entry name" value="antisig_RsrA"/>
    <property type="match status" value="1"/>
</dbReference>
<dbReference type="OrthoDB" id="3267840at2"/>
<dbReference type="AlphaFoldDB" id="A0A1J4MXZ5"/>
<proteinExistence type="predicted"/>
<evidence type="ECO:0000313" key="3">
    <source>
        <dbReference type="Proteomes" id="UP000033772"/>
    </source>
</evidence>
<dbReference type="InterPro" id="IPR024020">
    <property type="entry name" value="Anit_sigma_mycothiol_RsrA"/>
</dbReference>
<dbReference type="Pfam" id="PF13490">
    <property type="entry name" value="zf-HC2"/>
    <property type="match status" value="1"/>
</dbReference>
<dbReference type="RefSeq" id="WP_045548791.1">
    <property type="nucleotide sequence ID" value="NZ_JZDQ02000043.1"/>
</dbReference>
<gene>
    <name evidence="2" type="ORF">UG56_023755</name>
</gene>
<accession>A0A1J4MXZ5</accession>
<organism evidence="2 3">
    <name type="scientific">Nocardioides luteus</name>
    <dbReference type="NCBI Taxonomy" id="1844"/>
    <lineage>
        <taxon>Bacteria</taxon>
        <taxon>Bacillati</taxon>
        <taxon>Actinomycetota</taxon>
        <taxon>Actinomycetes</taxon>
        <taxon>Propionibacteriales</taxon>
        <taxon>Nocardioidaceae</taxon>
        <taxon>Nocardioides</taxon>
    </lineage>
</organism>
<dbReference type="STRING" id="1844.UG56_023755"/>